<dbReference type="InterPro" id="IPR005312">
    <property type="entry name" value="DUF1759"/>
</dbReference>
<gene>
    <name evidence="2" type="ORF">BINO364_LOCUS15499</name>
</gene>
<accession>A0A8J9YFJ3</accession>
<dbReference type="EMBL" id="OV170228">
    <property type="protein sequence ID" value="CAH0730524.1"/>
    <property type="molecule type" value="Genomic_DNA"/>
</dbReference>
<evidence type="ECO:0000313" key="3">
    <source>
        <dbReference type="Proteomes" id="UP000838878"/>
    </source>
</evidence>
<proteinExistence type="predicted"/>
<dbReference type="AlphaFoldDB" id="A0A8J9YFJ3"/>
<keyword evidence="3" id="KW-1185">Reference proteome</keyword>
<dbReference type="Proteomes" id="UP000838878">
    <property type="component" value="Chromosome 8"/>
</dbReference>
<protein>
    <recommendedName>
        <fullName evidence="4">Peptidase aspartic putative domain-containing protein</fullName>
    </recommendedName>
</protein>
<feature type="region of interest" description="Disordered" evidence="1">
    <location>
        <begin position="388"/>
        <end position="454"/>
    </location>
</feature>
<feature type="compositionally biased region" description="Low complexity" evidence="1">
    <location>
        <begin position="429"/>
        <end position="452"/>
    </location>
</feature>
<dbReference type="PANTHER" id="PTHR47331:SF1">
    <property type="entry name" value="GAG-LIKE PROTEIN"/>
    <property type="match status" value="1"/>
</dbReference>
<reference evidence="2" key="1">
    <citation type="submission" date="2021-12" db="EMBL/GenBank/DDBJ databases">
        <authorList>
            <person name="Martin H S."/>
        </authorList>
    </citation>
    <scope>NUCLEOTIDE SEQUENCE</scope>
</reference>
<sequence>MTSPQEMNIIMLEAKLSAYFERIQSIYDLSCRLNSDADIETLVTRAEGLESVRSSFEKVLYDLNRFNMEINPKYKPDFKKLNAFEDLYCHIKRQVSLKCLTNKPAIQSSYSKPRLPSIELKGFDGDPRNWPLFYSSFVDTIHNNPTLTSSDKLYYLIGKLTGKALSVYADITPSPDNYEIIFNALVSKYEDKRLLATTYLNTIFEYKPLSSASQLEHFIDRFSSSVSALNNLKLDNLSDFILLYIALKKLDCETTRAFEMENRNCGIPKLDDLLSFVRDQIKIIQRHGSLNSKSKPHSNLPLVSKNVVKSFLVNSNSACPVCSLKTHTHYYNCSKFNDNNPRERYQVVKRNHSCVNCLSLRHTASTCKSSNACKHCNSHSHHTMLHFNDNTHFKNKGSRSQSERENVPARAAYVSPPRRSRSPRGNAIPLSPARDAARAASRSHGSGALSSPVHSTAQVLSASHSNSDTANDVICAMANTVRASAHSSHVLLGTARAYVVCSDGSFKQIRILIDTGSQNHFITKKCCKFLRIKTKIIV</sequence>
<feature type="non-terminal residue" evidence="2">
    <location>
        <position position="538"/>
    </location>
</feature>
<dbReference type="OrthoDB" id="6930262at2759"/>
<evidence type="ECO:0000313" key="2">
    <source>
        <dbReference type="EMBL" id="CAH0730524.1"/>
    </source>
</evidence>
<organism evidence="2 3">
    <name type="scientific">Brenthis ino</name>
    <name type="common">lesser marbled fritillary</name>
    <dbReference type="NCBI Taxonomy" id="405034"/>
    <lineage>
        <taxon>Eukaryota</taxon>
        <taxon>Metazoa</taxon>
        <taxon>Ecdysozoa</taxon>
        <taxon>Arthropoda</taxon>
        <taxon>Hexapoda</taxon>
        <taxon>Insecta</taxon>
        <taxon>Pterygota</taxon>
        <taxon>Neoptera</taxon>
        <taxon>Endopterygota</taxon>
        <taxon>Lepidoptera</taxon>
        <taxon>Glossata</taxon>
        <taxon>Ditrysia</taxon>
        <taxon>Papilionoidea</taxon>
        <taxon>Nymphalidae</taxon>
        <taxon>Heliconiinae</taxon>
        <taxon>Argynnini</taxon>
        <taxon>Brenthis</taxon>
    </lineage>
</organism>
<name>A0A8J9YFJ3_9NEOP</name>
<dbReference type="Pfam" id="PF03564">
    <property type="entry name" value="DUF1759"/>
    <property type="match status" value="1"/>
</dbReference>
<dbReference type="PANTHER" id="PTHR47331">
    <property type="entry name" value="PHD-TYPE DOMAIN-CONTAINING PROTEIN"/>
    <property type="match status" value="1"/>
</dbReference>
<evidence type="ECO:0008006" key="4">
    <source>
        <dbReference type="Google" id="ProtNLM"/>
    </source>
</evidence>
<evidence type="ECO:0000256" key="1">
    <source>
        <dbReference type="SAM" id="MobiDB-lite"/>
    </source>
</evidence>